<dbReference type="AlphaFoldDB" id="A0A6I4VWW8"/>
<evidence type="ECO:0000313" key="2">
    <source>
        <dbReference type="EMBL" id="MXQ55131.1"/>
    </source>
</evidence>
<comment type="caution">
    <text evidence="2">The sequence shown here is derived from an EMBL/GenBank/DDBJ whole genome shotgun (WGS) entry which is preliminary data.</text>
</comment>
<dbReference type="InterPro" id="IPR014245">
    <property type="entry name" value="Spore_III_AF"/>
</dbReference>
<dbReference type="Pfam" id="PF09581">
    <property type="entry name" value="Spore_III_AF"/>
    <property type="match status" value="1"/>
</dbReference>
<feature type="transmembrane region" description="Helical" evidence="1">
    <location>
        <begin position="33"/>
        <end position="55"/>
    </location>
</feature>
<dbReference type="EMBL" id="WUUL01000011">
    <property type="protein sequence ID" value="MXQ55131.1"/>
    <property type="molecule type" value="Genomic_DNA"/>
</dbReference>
<sequence>MEWITDWIRQIVLIIFIATFIDLLLPSSSLERYVKLIMGLIIIVSILQPVFQLIWTEDKWSKLSALIAPAFVSDQYTSLEKIQKNSTQLTQVQQEETKKQFQDSISTWIKKQVSQKYHVKVVSAKVTADFREEIPVIQRIEVQGVKADNHTTTGVVKPIEPVEFDQDNTKLQNTKQDTKLQQDVQYFIGSAWNLDAKQVIVQIHSP</sequence>
<keyword evidence="1" id="KW-0472">Membrane</keyword>
<dbReference type="RefSeq" id="WP_160802476.1">
    <property type="nucleotide sequence ID" value="NZ_WUUL01000011.1"/>
</dbReference>
<dbReference type="Proteomes" id="UP000430692">
    <property type="component" value="Unassembled WGS sequence"/>
</dbReference>
<keyword evidence="3" id="KW-1185">Reference proteome</keyword>
<feature type="transmembrane region" description="Helical" evidence="1">
    <location>
        <begin position="7"/>
        <end position="27"/>
    </location>
</feature>
<keyword evidence="1" id="KW-0812">Transmembrane</keyword>
<keyword evidence="1" id="KW-1133">Transmembrane helix</keyword>
<reference evidence="2 3" key="1">
    <citation type="submission" date="2019-12" db="EMBL/GenBank/DDBJ databases">
        <title>Whole-genome analyses of novel actinobacteria.</title>
        <authorList>
            <person name="Sahin N."/>
            <person name="Saygin H."/>
        </authorList>
    </citation>
    <scope>NUCLEOTIDE SEQUENCE [LARGE SCALE GENOMIC DNA]</scope>
    <source>
        <strain evidence="2 3">KC615</strain>
    </source>
</reference>
<dbReference type="NCBIfam" id="TIGR02896">
    <property type="entry name" value="spore_III_AF"/>
    <property type="match status" value="1"/>
</dbReference>
<proteinExistence type="predicted"/>
<evidence type="ECO:0000256" key="1">
    <source>
        <dbReference type="SAM" id="Phobius"/>
    </source>
</evidence>
<evidence type="ECO:0000313" key="3">
    <source>
        <dbReference type="Proteomes" id="UP000430692"/>
    </source>
</evidence>
<protein>
    <submittedName>
        <fullName evidence="2">Stage III sporulation protein AF</fullName>
    </submittedName>
</protein>
<accession>A0A6I4VWW8</accession>
<gene>
    <name evidence="2" type="primary">spoIIIAF</name>
    <name evidence="2" type="ORF">GSM42_15695</name>
</gene>
<name>A0A6I4VWW8_9BACL</name>
<organism evidence="2 3">
    <name type="scientific">Shimazuella alba</name>
    <dbReference type="NCBI Taxonomy" id="2690964"/>
    <lineage>
        <taxon>Bacteria</taxon>
        <taxon>Bacillati</taxon>
        <taxon>Bacillota</taxon>
        <taxon>Bacilli</taxon>
        <taxon>Bacillales</taxon>
        <taxon>Thermoactinomycetaceae</taxon>
        <taxon>Shimazuella</taxon>
    </lineage>
</organism>